<proteinExistence type="predicted"/>
<sequence>MDYTPHQVAAALSDLDNADADTKLDIETAMLRLSRAHRLLLEGVTQGKTVTSIIRAQGIAGNSTRLYHGALLSLTSIMNGGAA</sequence>
<dbReference type="AlphaFoldDB" id="A0A8J3HYY4"/>
<name>A0A8J3HYY4_9CHLR</name>
<evidence type="ECO:0000313" key="1">
    <source>
        <dbReference type="EMBL" id="GHO44551.1"/>
    </source>
</evidence>
<keyword evidence="2" id="KW-1185">Reference proteome</keyword>
<gene>
    <name evidence="1" type="ORF">KSX_27140</name>
</gene>
<dbReference type="EMBL" id="BNJF01000001">
    <property type="protein sequence ID" value="GHO44551.1"/>
    <property type="molecule type" value="Genomic_DNA"/>
</dbReference>
<organism evidence="1 2">
    <name type="scientific">Ktedonospora formicarum</name>
    <dbReference type="NCBI Taxonomy" id="2778364"/>
    <lineage>
        <taxon>Bacteria</taxon>
        <taxon>Bacillati</taxon>
        <taxon>Chloroflexota</taxon>
        <taxon>Ktedonobacteria</taxon>
        <taxon>Ktedonobacterales</taxon>
        <taxon>Ktedonobacteraceae</taxon>
        <taxon>Ktedonospora</taxon>
    </lineage>
</organism>
<protein>
    <submittedName>
        <fullName evidence="1">Uncharacterized protein</fullName>
    </submittedName>
</protein>
<reference evidence="1" key="1">
    <citation type="submission" date="2020-10" db="EMBL/GenBank/DDBJ databases">
        <title>Taxonomic study of unclassified bacteria belonging to the class Ktedonobacteria.</title>
        <authorList>
            <person name="Yabe S."/>
            <person name="Wang C.M."/>
            <person name="Zheng Y."/>
            <person name="Sakai Y."/>
            <person name="Cavaletti L."/>
            <person name="Monciardini P."/>
            <person name="Donadio S."/>
        </authorList>
    </citation>
    <scope>NUCLEOTIDE SEQUENCE</scope>
    <source>
        <strain evidence="1">SOSP1-1</strain>
    </source>
</reference>
<comment type="caution">
    <text evidence="1">The sequence shown here is derived from an EMBL/GenBank/DDBJ whole genome shotgun (WGS) entry which is preliminary data.</text>
</comment>
<dbReference type="Proteomes" id="UP000612362">
    <property type="component" value="Unassembled WGS sequence"/>
</dbReference>
<evidence type="ECO:0000313" key="2">
    <source>
        <dbReference type="Proteomes" id="UP000612362"/>
    </source>
</evidence>
<accession>A0A8J3HYY4</accession>